<gene>
    <name evidence="8" type="ORF">C7P63_01960</name>
</gene>
<feature type="domain" description="Gram-positive cocci surface proteins LPxTG" evidence="7">
    <location>
        <begin position="313"/>
        <end position="348"/>
    </location>
</feature>
<dbReference type="InterPro" id="IPR019931">
    <property type="entry name" value="LPXTG_anchor"/>
</dbReference>
<evidence type="ECO:0000256" key="3">
    <source>
        <dbReference type="ARBA" id="ARBA00022729"/>
    </source>
</evidence>
<keyword evidence="3 6" id="KW-0732">Signal</keyword>
<evidence type="ECO:0000256" key="4">
    <source>
        <dbReference type="ARBA" id="ARBA00023088"/>
    </source>
</evidence>
<dbReference type="Proteomes" id="UP000277864">
    <property type="component" value="Unassembled WGS sequence"/>
</dbReference>
<keyword evidence="4" id="KW-0572">Peptidoglycan-anchor</keyword>
<proteinExistence type="predicted"/>
<dbReference type="RefSeq" id="WP_125942479.1">
    <property type="nucleotide sequence ID" value="NZ_PXZH01000001.1"/>
</dbReference>
<evidence type="ECO:0000259" key="7">
    <source>
        <dbReference type="Pfam" id="PF00746"/>
    </source>
</evidence>
<keyword evidence="2" id="KW-0964">Secreted</keyword>
<organism evidence="8 9">
    <name type="scientific">Vagococcus humatus</name>
    <dbReference type="NCBI Taxonomy" id="1889241"/>
    <lineage>
        <taxon>Bacteria</taxon>
        <taxon>Bacillati</taxon>
        <taxon>Bacillota</taxon>
        <taxon>Bacilli</taxon>
        <taxon>Lactobacillales</taxon>
        <taxon>Enterococcaceae</taxon>
        <taxon>Vagococcus</taxon>
    </lineage>
</organism>
<comment type="caution">
    <text evidence="8">The sequence shown here is derived from an EMBL/GenBank/DDBJ whole genome shotgun (WGS) entry which is preliminary data.</text>
</comment>
<feature type="signal peptide" evidence="6">
    <location>
        <begin position="1"/>
        <end position="25"/>
    </location>
</feature>
<keyword evidence="9" id="KW-1185">Reference proteome</keyword>
<dbReference type="EMBL" id="PXZH01000001">
    <property type="protein sequence ID" value="RST89867.1"/>
    <property type="molecule type" value="Genomic_DNA"/>
</dbReference>
<evidence type="ECO:0000256" key="1">
    <source>
        <dbReference type="ARBA" id="ARBA00022512"/>
    </source>
</evidence>
<evidence type="ECO:0000313" key="8">
    <source>
        <dbReference type="EMBL" id="RST89867.1"/>
    </source>
</evidence>
<evidence type="ECO:0000256" key="2">
    <source>
        <dbReference type="ARBA" id="ARBA00022525"/>
    </source>
</evidence>
<evidence type="ECO:0000256" key="5">
    <source>
        <dbReference type="SAM" id="MobiDB-lite"/>
    </source>
</evidence>
<sequence length="355" mass="39208">MKTKGIQLSLCLSLVLIGFSTTSLAQEPETDIGRPSETGVLIDQAKDLEINKQEASASDGVHSNTEENTGEPLNETNSTSLEEENTNNEALPPSEKQPVSPSVKEPNTNTIYQDLTGYYGVQVNKQAPLTEADFLKELQQLASSQSLGFKQIEQLKLVQPVSTEVPGNFVATLTFKEGNQQYKVTMRYHVNNTEATLPLEIIQIDKTAYQIVAKSVPYATFALRFYPFPQPSMYRSGETGIITLDYSPATFPKDTDFSVLKAELNVYDDHGNFSSPLALSHQQLFEPTSLPEPTPILQPKDTQLPVSSPVIKNQKTDRELPQTGEKNQGIWTITGLILLGSLTFLLSKQPAKEKE</sequence>
<dbReference type="Pfam" id="PF00746">
    <property type="entry name" value="Gram_pos_anchor"/>
    <property type="match status" value="1"/>
</dbReference>
<name>A0A3R9YFA8_9ENTE</name>
<evidence type="ECO:0000256" key="6">
    <source>
        <dbReference type="SAM" id="SignalP"/>
    </source>
</evidence>
<feature type="compositionally biased region" description="Polar residues" evidence="5">
    <location>
        <begin position="53"/>
        <end position="67"/>
    </location>
</feature>
<keyword evidence="1" id="KW-0134">Cell wall</keyword>
<dbReference type="AlphaFoldDB" id="A0A3R9YFA8"/>
<evidence type="ECO:0000313" key="9">
    <source>
        <dbReference type="Proteomes" id="UP000277864"/>
    </source>
</evidence>
<dbReference type="NCBIfam" id="TIGR01167">
    <property type="entry name" value="LPXTG_anchor"/>
    <property type="match status" value="1"/>
</dbReference>
<protein>
    <recommendedName>
        <fullName evidence="7">Gram-positive cocci surface proteins LPxTG domain-containing protein</fullName>
    </recommendedName>
</protein>
<feature type="region of interest" description="Disordered" evidence="5">
    <location>
        <begin position="53"/>
        <end position="108"/>
    </location>
</feature>
<feature type="compositionally biased region" description="Polar residues" evidence="5">
    <location>
        <begin position="97"/>
        <end position="108"/>
    </location>
</feature>
<reference evidence="8 9" key="1">
    <citation type="submission" date="2018-03" db="EMBL/GenBank/DDBJ databases">
        <authorList>
            <person name="Gulvik C.A."/>
        </authorList>
    </citation>
    <scope>NUCLEOTIDE SEQUENCE [LARGE SCALE GENOMIC DNA]</scope>
    <source>
        <strain evidence="8 9">JCM 31581</strain>
    </source>
</reference>
<feature type="chain" id="PRO_5018634698" description="Gram-positive cocci surface proteins LPxTG domain-containing protein" evidence="6">
    <location>
        <begin position="26"/>
        <end position="355"/>
    </location>
</feature>
<accession>A0A3R9YFA8</accession>